<keyword evidence="3" id="KW-1185">Reference proteome</keyword>
<evidence type="ECO:0000313" key="2">
    <source>
        <dbReference type="EMBL" id="MDQ0155499.1"/>
    </source>
</evidence>
<feature type="transmembrane region" description="Helical" evidence="1">
    <location>
        <begin position="104"/>
        <end position="125"/>
    </location>
</feature>
<organism evidence="2 3">
    <name type="scientific">Anoxybacillus andreesenii</name>
    <dbReference type="NCBI Taxonomy" id="1325932"/>
    <lineage>
        <taxon>Bacteria</taxon>
        <taxon>Bacillati</taxon>
        <taxon>Bacillota</taxon>
        <taxon>Bacilli</taxon>
        <taxon>Bacillales</taxon>
        <taxon>Anoxybacillaceae</taxon>
        <taxon>Anoxybacillus</taxon>
    </lineage>
</organism>
<feature type="transmembrane region" description="Helical" evidence="1">
    <location>
        <begin position="47"/>
        <end position="66"/>
    </location>
</feature>
<dbReference type="EMBL" id="JAUSTU010000007">
    <property type="protein sequence ID" value="MDQ0155499.1"/>
    <property type="molecule type" value="Genomic_DNA"/>
</dbReference>
<dbReference type="RefSeq" id="WP_307150066.1">
    <property type="nucleotide sequence ID" value="NZ_JAUSTU010000007.1"/>
</dbReference>
<feature type="transmembrane region" description="Helical" evidence="1">
    <location>
        <begin position="207"/>
        <end position="226"/>
    </location>
</feature>
<keyword evidence="1" id="KW-0472">Membrane</keyword>
<sequence>MNTWKQASSLAWFELRKSKMSLLYFAIMLLASTILFVSMLSSYLQKSFVGMDVFFLIAFGFSPVWMKPKEFQYQKIDERTWGSPLFITLSQLPIKKEVLAGSRFIVYFTYAIPFQILLLISLYVFSSDIRATMSPAAYFIFSVIWMAYGICVGGAFPAVDAGDHITLQKSIVQAILLFFALMIMLVIFHIAFGFGLVAWTIILAKEWPLVSTVVSIITAIIGYRYYVNYAYKKMAKIDYLK</sequence>
<accession>A0ABT9V3G8</accession>
<evidence type="ECO:0000313" key="3">
    <source>
        <dbReference type="Proteomes" id="UP001231362"/>
    </source>
</evidence>
<evidence type="ECO:0000256" key="1">
    <source>
        <dbReference type="SAM" id="Phobius"/>
    </source>
</evidence>
<feature type="transmembrane region" description="Helical" evidence="1">
    <location>
        <begin position="171"/>
        <end position="201"/>
    </location>
</feature>
<name>A0ABT9V3G8_9BACL</name>
<keyword evidence="1" id="KW-0812">Transmembrane</keyword>
<dbReference type="Proteomes" id="UP001231362">
    <property type="component" value="Unassembled WGS sequence"/>
</dbReference>
<feature type="transmembrane region" description="Helical" evidence="1">
    <location>
        <begin position="137"/>
        <end position="159"/>
    </location>
</feature>
<keyword evidence="1" id="KW-1133">Transmembrane helix</keyword>
<reference evidence="2 3" key="1">
    <citation type="submission" date="2023-07" db="EMBL/GenBank/DDBJ databases">
        <title>Genomic Encyclopedia of Type Strains, Phase IV (KMG-IV): sequencing the most valuable type-strain genomes for metagenomic binning, comparative biology and taxonomic classification.</title>
        <authorList>
            <person name="Goeker M."/>
        </authorList>
    </citation>
    <scope>NUCLEOTIDE SEQUENCE [LARGE SCALE GENOMIC DNA]</scope>
    <source>
        <strain evidence="2 3">DSM 23948</strain>
    </source>
</reference>
<feature type="transmembrane region" description="Helical" evidence="1">
    <location>
        <begin position="21"/>
        <end position="41"/>
    </location>
</feature>
<gene>
    <name evidence="2" type="ORF">J2S07_001804</name>
</gene>
<protein>
    <submittedName>
        <fullName evidence="2">Uncharacterized protein</fullName>
    </submittedName>
</protein>
<proteinExistence type="predicted"/>
<comment type="caution">
    <text evidence="2">The sequence shown here is derived from an EMBL/GenBank/DDBJ whole genome shotgun (WGS) entry which is preliminary data.</text>
</comment>